<proteinExistence type="predicted"/>
<evidence type="ECO:0008006" key="3">
    <source>
        <dbReference type="Google" id="ProtNLM"/>
    </source>
</evidence>
<dbReference type="SUPFAM" id="SSF50494">
    <property type="entry name" value="Trypsin-like serine proteases"/>
    <property type="match status" value="1"/>
</dbReference>
<organism evidence="2">
    <name type="scientific">marine sediment metagenome</name>
    <dbReference type="NCBI Taxonomy" id="412755"/>
    <lineage>
        <taxon>unclassified sequences</taxon>
        <taxon>metagenomes</taxon>
        <taxon>ecological metagenomes</taxon>
    </lineage>
</organism>
<keyword evidence="1" id="KW-1133">Transmembrane helix</keyword>
<dbReference type="InterPro" id="IPR043504">
    <property type="entry name" value="Peptidase_S1_PA_chymotrypsin"/>
</dbReference>
<keyword evidence="1" id="KW-0472">Membrane</keyword>
<dbReference type="Pfam" id="PF13365">
    <property type="entry name" value="Trypsin_2"/>
    <property type="match status" value="1"/>
</dbReference>
<sequence>MLKKIIHWLLIIAMSGLLAIAIYTTVSSTGNLELKITPPPEIITAPIALTSPKAVGKTEMLNVVVRLKHLAGLGSGVLIYRERTVRNIRYVYYVITNEHVVASRFATKLNVDGARKLYGMVLADPGVTIRVFSNAVTEWKEYDGEVIAESPENDLALIKFQTSDYLPNITMLTDTEAVSQTEIFDSVYAVGCQLGELSIPTEGIVSGFIFQNNLMLIIHTAHVLPGSSGGGLFKKHDGQYHLIGLPSAIRRYNFQLIPHYSYAVSAEMIYRFLHENDMSFIYENGMVNEV</sequence>
<evidence type="ECO:0000256" key="1">
    <source>
        <dbReference type="SAM" id="Phobius"/>
    </source>
</evidence>
<accession>A0A0F9IIC2</accession>
<dbReference type="PANTHER" id="PTHR43019:SF23">
    <property type="entry name" value="PROTEASE DO-LIKE 5, CHLOROPLASTIC"/>
    <property type="match status" value="1"/>
</dbReference>
<dbReference type="AlphaFoldDB" id="A0A0F9IIC2"/>
<protein>
    <recommendedName>
        <fullName evidence="3">Serine protease</fullName>
    </recommendedName>
</protein>
<feature type="transmembrane region" description="Helical" evidence="1">
    <location>
        <begin position="6"/>
        <end position="26"/>
    </location>
</feature>
<dbReference type="PRINTS" id="PR00834">
    <property type="entry name" value="PROTEASES2C"/>
</dbReference>
<dbReference type="PANTHER" id="PTHR43019">
    <property type="entry name" value="SERINE ENDOPROTEASE DEGS"/>
    <property type="match status" value="1"/>
</dbReference>
<gene>
    <name evidence="2" type="ORF">LCGC14_1576210</name>
</gene>
<keyword evidence="1" id="KW-0812">Transmembrane</keyword>
<evidence type="ECO:0000313" key="2">
    <source>
        <dbReference type="EMBL" id="KKM27292.1"/>
    </source>
</evidence>
<dbReference type="InterPro" id="IPR001940">
    <property type="entry name" value="Peptidase_S1C"/>
</dbReference>
<name>A0A0F9IIC2_9ZZZZ</name>
<dbReference type="GO" id="GO:0006508">
    <property type="term" value="P:proteolysis"/>
    <property type="evidence" value="ECO:0007669"/>
    <property type="project" value="InterPro"/>
</dbReference>
<dbReference type="Gene3D" id="2.40.10.10">
    <property type="entry name" value="Trypsin-like serine proteases"/>
    <property type="match status" value="2"/>
</dbReference>
<dbReference type="EMBL" id="LAZR01012350">
    <property type="protein sequence ID" value="KKM27292.1"/>
    <property type="molecule type" value="Genomic_DNA"/>
</dbReference>
<dbReference type="GO" id="GO:0004252">
    <property type="term" value="F:serine-type endopeptidase activity"/>
    <property type="evidence" value="ECO:0007669"/>
    <property type="project" value="InterPro"/>
</dbReference>
<comment type="caution">
    <text evidence="2">The sequence shown here is derived from an EMBL/GenBank/DDBJ whole genome shotgun (WGS) entry which is preliminary data.</text>
</comment>
<reference evidence="2" key="1">
    <citation type="journal article" date="2015" name="Nature">
        <title>Complex archaea that bridge the gap between prokaryotes and eukaryotes.</title>
        <authorList>
            <person name="Spang A."/>
            <person name="Saw J.H."/>
            <person name="Jorgensen S.L."/>
            <person name="Zaremba-Niedzwiedzka K."/>
            <person name="Martijn J."/>
            <person name="Lind A.E."/>
            <person name="van Eijk R."/>
            <person name="Schleper C."/>
            <person name="Guy L."/>
            <person name="Ettema T.J."/>
        </authorList>
    </citation>
    <scope>NUCLEOTIDE SEQUENCE</scope>
</reference>
<dbReference type="InterPro" id="IPR009003">
    <property type="entry name" value="Peptidase_S1_PA"/>
</dbReference>